<comment type="similarity">
    <text evidence="1">Belongs to the ATP-dependent AMP-binding enzyme family.</text>
</comment>
<dbReference type="Pfam" id="PF13193">
    <property type="entry name" value="AMP-binding_C"/>
    <property type="match status" value="1"/>
</dbReference>
<name>V8QYR5_9BURK</name>
<dbReference type="Pfam" id="PF00501">
    <property type="entry name" value="AMP-binding"/>
    <property type="match status" value="1"/>
</dbReference>
<dbReference type="InterPro" id="IPR000873">
    <property type="entry name" value="AMP-dep_synth/lig_dom"/>
</dbReference>
<organism evidence="5 6">
    <name type="scientific">Advenella kashmirensis W13003</name>
    <dbReference type="NCBI Taxonomy" id="1424334"/>
    <lineage>
        <taxon>Bacteria</taxon>
        <taxon>Pseudomonadati</taxon>
        <taxon>Pseudomonadota</taxon>
        <taxon>Betaproteobacteria</taxon>
        <taxon>Burkholderiales</taxon>
        <taxon>Alcaligenaceae</taxon>
    </lineage>
</organism>
<evidence type="ECO:0000313" key="5">
    <source>
        <dbReference type="EMBL" id="ETF04159.1"/>
    </source>
</evidence>
<dbReference type="AlphaFoldDB" id="V8QYR5"/>
<evidence type="ECO:0000313" key="6">
    <source>
        <dbReference type="Proteomes" id="UP000018733"/>
    </source>
</evidence>
<dbReference type="PANTHER" id="PTHR43201:SF5">
    <property type="entry name" value="MEDIUM-CHAIN ACYL-COA LIGASE ACSF2, MITOCHONDRIAL"/>
    <property type="match status" value="1"/>
</dbReference>
<dbReference type="InterPro" id="IPR025110">
    <property type="entry name" value="AMP-bd_C"/>
</dbReference>
<dbReference type="SUPFAM" id="SSF56801">
    <property type="entry name" value="Acetyl-CoA synthetase-like"/>
    <property type="match status" value="1"/>
</dbReference>
<sequence length="512" mass="55910">MKTGLSNAARTGIMMRRLGDVLKNWVETTPDNPAISDEIRSLNYRQLDQAVTNCREFLAQSGIRPGDRLAVIGENSTTLAILILAAGLDDIWVVLENARRAPLETDGVCEHAQPRRVLYLTENSPSAQDHANRHGASFLSTSFGALAMGPLKDATTEPCFESAHEQVAALIYTTGSTGKPKGVMLTHGNLLYISTLMQKQRRLIPEDRVYGILPITHVMGLSSGLLGTLASGAHVQLVPRFSVAHCARSLKEDGISILQGAPAMFARLVKSDEMRHFHSDTLRVIAAGGAPLDPTVKHEVEQCFGLTLHNGYGLTEGSAICWTRLESCNSDCSVGPANPEVSIAILNVDRQPVKPGSQGSLWAKGPNIMKGYFRDPERTAAVLTPDGWFNTEDLARQLPDGRIRIEGRSKDLIIRSGFNISPLEVETALNAHEQIQQSAVMGHQVCGNEEIVAVIERSPDSILNEADVRLFLTDRLSPYKRPNRIIFVDTLPVAPNGKVLKQQLKLTLKELT</sequence>
<evidence type="ECO:0000256" key="2">
    <source>
        <dbReference type="ARBA" id="ARBA00022598"/>
    </source>
</evidence>
<dbReference type="PATRIC" id="fig|1424334.3.peg.608"/>
<accession>V8QYR5</accession>
<protein>
    <submittedName>
        <fullName evidence="5">AMP-binding protein</fullName>
    </submittedName>
</protein>
<keyword evidence="6" id="KW-1185">Reference proteome</keyword>
<dbReference type="Gene3D" id="3.30.300.30">
    <property type="match status" value="1"/>
</dbReference>
<dbReference type="InterPro" id="IPR042099">
    <property type="entry name" value="ANL_N_sf"/>
</dbReference>
<gene>
    <name evidence="5" type="ORF">W822_03025</name>
</gene>
<dbReference type="Proteomes" id="UP000018733">
    <property type="component" value="Unassembled WGS sequence"/>
</dbReference>
<dbReference type="PANTHER" id="PTHR43201">
    <property type="entry name" value="ACYL-COA SYNTHETASE"/>
    <property type="match status" value="1"/>
</dbReference>
<feature type="domain" description="AMP-binding enzyme C-terminal" evidence="4">
    <location>
        <begin position="424"/>
        <end position="498"/>
    </location>
</feature>
<dbReference type="InterPro" id="IPR045851">
    <property type="entry name" value="AMP-bd_C_sf"/>
</dbReference>
<evidence type="ECO:0000259" key="3">
    <source>
        <dbReference type="Pfam" id="PF00501"/>
    </source>
</evidence>
<dbReference type="GO" id="GO:0031956">
    <property type="term" value="F:medium-chain fatty acid-CoA ligase activity"/>
    <property type="evidence" value="ECO:0007669"/>
    <property type="project" value="TreeGrafter"/>
</dbReference>
<dbReference type="HOGENOM" id="CLU_000022_59_0_4"/>
<dbReference type="EMBL" id="AYXT01000001">
    <property type="protein sequence ID" value="ETF04159.1"/>
    <property type="molecule type" value="Genomic_DNA"/>
</dbReference>
<comment type="caution">
    <text evidence="5">The sequence shown here is derived from an EMBL/GenBank/DDBJ whole genome shotgun (WGS) entry which is preliminary data.</text>
</comment>
<dbReference type="GO" id="GO:0006631">
    <property type="term" value="P:fatty acid metabolic process"/>
    <property type="evidence" value="ECO:0007669"/>
    <property type="project" value="TreeGrafter"/>
</dbReference>
<dbReference type="PROSITE" id="PS00455">
    <property type="entry name" value="AMP_BINDING"/>
    <property type="match status" value="1"/>
</dbReference>
<evidence type="ECO:0000259" key="4">
    <source>
        <dbReference type="Pfam" id="PF13193"/>
    </source>
</evidence>
<dbReference type="InterPro" id="IPR020845">
    <property type="entry name" value="AMP-binding_CS"/>
</dbReference>
<dbReference type="eggNOG" id="COG0318">
    <property type="taxonomic scope" value="Bacteria"/>
</dbReference>
<proteinExistence type="inferred from homology"/>
<reference evidence="5 6" key="1">
    <citation type="journal article" date="2014" name="Genome Announc.">
        <title>Draft Genome Sequence of Advenella kashmirensis Strain W13003, a Polycyclic Aromatic Hydrocarbon-Degrading Bacterium.</title>
        <authorList>
            <person name="Wang X."/>
            <person name="Jin D."/>
            <person name="Zhou L."/>
            <person name="Wu L."/>
            <person name="An W."/>
            <person name="Zhao L."/>
        </authorList>
    </citation>
    <scope>NUCLEOTIDE SEQUENCE [LARGE SCALE GENOMIC DNA]</scope>
    <source>
        <strain evidence="5 6">W13003</strain>
    </source>
</reference>
<feature type="domain" description="AMP-dependent synthetase/ligase" evidence="3">
    <location>
        <begin position="23"/>
        <end position="373"/>
    </location>
</feature>
<keyword evidence="2" id="KW-0436">Ligase</keyword>
<dbReference type="Gene3D" id="3.40.50.12780">
    <property type="entry name" value="N-terminal domain of ligase-like"/>
    <property type="match status" value="1"/>
</dbReference>
<evidence type="ECO:0000256" key="1">
    <source>
        <dbReference type="ARBA" id="ARBA00006432"/>
    </source>
</evidence>
<dbReference type="STRING" id="1424334.W822_03025"/>